<evidence type="ECO:0000313" key="3">
    <source>
        <dbReference type="Proteomes" id="UP001287282"/>
    </source>
</evidence>
<dbReference type="Gene3D" id="3.30.750.24">
    <property type="entry name" value="STAS domain"/>
    <property type="match status" value="1"/>
</dbReference>
<dbReference type="RefSeq" id="WP_317122220.1">
    <property type="nucleotide sequence ID" value="NZ_JAWJBA010000003.1"/>
</dbReference>
<dbReference type="Proteomes" id="UP001287282">
    <property type="component" value="Unassembled WGS sequence"/>
</dbReference>
<proteinExistence type="predicted"/>
<feature type="coiled-coil region" evidence="1">
    <location>
        <begin position="90"/>
        <end position="117"/>
    </location>
</feature>
<organism evidence="2 3">
    <name type="scientific">Alkalihalophilus lindianensis</name>
    <dbReference type="NCBI Taxonomy" id="1630542"/>
    <lineage>
        <taxon>Bacteria</taxon>
        <taxon>Bacillati</taxon>
        <taxon>Bacillota</taxon>
        <taxon>Bacilli</taxon>
        <taxon>Bacillales</taxon>
        <taxon>Bacillaceae</taxon>
        <taxon>Alkalihalophilus</taxon>
    </lineage>
</organism>
<keyword evidence="1" id="KW-0175">Coiled coil</keyword>
<dbReference type="InterPro" id="IPR036513">
    <property type="entry name" value="STAS_dom_sf"/>
</dbReference>
<keyword evidence="3" id="KW-1185">Reference proteome</keyword>
<sequence length="249" mass="28602">MFNIKYIPVPYLIFDRSLKVIETSEDADKLFPHSLTVEDLIDEGSRNKFKHLLGGNERQECELVLKTEEVPMALFNCSFQWRGDACHMVCIKKNSDIERLEELVKQHSKRLANTNFELLENKESLENSIMKIKQLSAPFIKISKTTGVVMLFGELDKSLIEVNQNVLSERAFKGEYEQILFDFNGIGEFEEGGIEAFCYLLQRLQVMGIDSSVIGLKPNQAFHFNRQGKELQASFKTNLHDVIHTYLSS</sequence>
<comment type="caution">
    <text evidence="2">The sequence shown here is derived from an EMBL/GenBank/DDBJ whole genome shotgun (WGS) entry which is preliminary data.</text>
</comment>
<name>A0ABU3XAW8_9BACI</name>
<gene>
    <name evidence="2" type="ORF">RYX56_11650</name>
</gene>
<evidence type="ECO:0000313" key="2">
    <source>
        <dbReference type="EMBL" id="MDV2685025.1"/>
    </source>
</evidence>
<accession>A0ABU3XAW8</accession>
<reference evidence="2 3" key="1">
    <citation type="submission" date="2023-10" db="EMBL/GenBank/DDBJ databases">
        <title>Screening of Alkalihalobacillus lindianensis BZ-TG-R113 and Its Alleviation of Salt Stress on Rapeseed Growth.</title>
        <authorList>
            <person name="Zhao B."/>
            <person name="Guo T."/>
        </authorList>
    </citation>
    <scope>NUCLEOTIDE SEQUENCE [LARGE SCALE GENOMIC DNA]</scope>
    <source>
        <strain evidence="2 3">BZ-TG-R113</strain>
    </source>
</reference>
<evidence type="ECO:0000256" key="1">
    <source>
        <dbReference type="SAM" id="Coils"/>
    </source>
</evidence>
<evidence type="ECO:0008006" key="4">
    <source>
        <dbReference type="Google" id="ProtNLM"/>
    </source>
</evidence>
<dbReference type="SUPFAM" id="SSF52091">
    <property type="entry name" value="SpoIIaa-like"/>
    <property type="match status" value="1"/>
</dbReference>
<dbReference type="EMBL" id="JAWJBA010000003">
    <property type="protein sequence ID" value="MDV2685025.1"/>
    <property type="molecule type" value="Genomic_DNA"/>
</dbReference>
<protein>
    <recommendedName>
        <fullName evidence="4">STAS domain-containing protein</fullName>
    </recommendedName>
</protein>